<keyword evidence="2" id="KW-0408">Iron</keyword>
<dbReference type="PROSITE" id="PS51379">
    <property type="entry name" value="4FE4S_FER_2"/>
    <property type="match status" value="2"/>
</dbReference>
<accession>A0A1V6CE97</accession>
<dbReference type="PANTHER" id="PTHR43122">
    <property type="entry name" value="FERREDOXIN SUBUNIT OF PYRUVATE:FLAVODOXIN OXIDOREDUCTASE-RELATED"/>
    <property type="match status" value="1"/>
</dbReference>
<dbReference type="EMBL" id="MWDQ01000023">
    <property type="protein sequence ID" value="OQB75124.1"/>
    <property type="molecule type" value="Genomic_DNA"/>
</dbReference>
<dbReference type="PROSITE" id="PS00198">
    <property type="entry name" value="4FE4S_FER_1"/>
    <property type="match status" value="1"/>
</dbReference>
<dbReference type="EC" id="1.97.1.-" evidence="5"/>
<keyword evidence="5" id="KW-0560">Oxidoreductase</keyword>
<reference evidence="5" key="1">
    <citation type="submission" date="2017-02" db="EMBL/GenBank/DDBJ databases">
        <title>Delving into the versatile metabolic prowess of the omnipresent phylum Bacteroidetes.</title>
        <authorList>
            <person name="Nobu M.K."/>
            <person name="Mei R."/>
            <person name="Narihiro T."/>
            <person name="Kuroda K."/>
            <person name="Liu W.-T."/>
        </authorList>
    </citation>
    <scope>NUCLEOTIDE SEQUENCE</scope>
    <source>
        <strain evidence="5">ADurb.Bin131</strain>
    </source>
</reference>
<dbReference type="Proteomes" id="UP000485562">
    <property type="component" value="Unassembled WGS sequence"/>
</dbReference>
<keyword evidence="1" id="KW-0479">Metal-binding</keyword>
<evidence type="ECO:0000259" key="4">
    <source>
        <dbReference type="PROSITE" id="PS51379"/>
    </source>
</evidence>
<feature type="domain" description="4Fe-4S ferredoxin-type" evidence="4">
    <location>
        <begin position="41"/>
        <end position="70"/>
    </location>
</feature>
<protein>
    <submittedName>
        <fullName evidence="5">Benzylsuccinate synthase activating enzyme</fullName>
        <ecNumber evidence="5">1.97.1.-</ecNumber>
    </submittedName>
</protein>
<evidence type="ECO:0000256" key="2">
    <source>
        <dbReference type="ARBA" id="ARBA00023004"/>
    </source>
</evidence>
<dbReference type="GO" id="GO:0046872">
    <property type="term" value="F:metal ion binding"/>
    <property type="evidence" value="ECO:0007669"/>
    <property type="project" value="UniProtKB-KW"/>
</dbReference>
<dbReference type="GO" id="GO:0016491">
    <property type="term" value="F:oxidoreductase activity"/>
    <property type="evidence" value="ECO:0007669"/>
    <property type="project" value="UniProtKB-KW"/>
</dbReference>
<dbReference type="Gene3D" id="3.30.70.20">
    <property type="match status" value="1"/>
</dbReference>
<proteinExistence type="predicted"/>
<dbReference type="PANTHER" id="PTHR43122:SF1">
    <property type="entry name" value="IRON-SULFUR-BINDING PROTEIN"/>
    <property type="match status" value="1"/>
</dbReference>
<dbReference type="GO" id="GO:0051536">
    <property type="term" value="F:iron-sulfur cluster binding"/>
    <property type="evidence" value="ECO:0007669"/>
    <property type="project" value="UniProtKB-KW"/>
</dbReference>
<dbReference type="Pfam" id="PF12838">
    <property type="entry name" value="Fer4_7"/>
    <property type="match status" value="1"/>
</dbReference>
<comment type="caution">
    <text evidence="5">The sequence shown here is derived from an EMBL/GenBank/DDBJ whole genome shotgun (WGS) entry which is preliminary data.</text>
</comment>
<evidence type="ECO:0000313" key="5">
    <source>
        <dbReference type="EMBL" id="OQB75124.1"/>
    </source>
</evidence>
<dbReference type="InterPro" id="IPR017896">
    <property type="entry name" value="4Fe4S_Fe-S-bd"/>
</dbReference>
<evidence type="ECO:0000256" key="1">
    <source>
        <dbReference type="ARBA" id="ARBA00022723"/>
    </source>
</evidence>
<gene>
    <name evidence="5" type="primary">bssD</name>
    <name evidence="5" type="ORF">BWX89_00149</name>
</gene>
<feature type="domain" description="4Fe-4S ferredoxin-type" evidence="4">
    <location>
        <begin position="5"/>
        <end position="34"/>
    </location>
</feature>
<organism evidence="5">
    <name type="scientific">candidate division TA06 bacterium ADurb.Bin131</name>
    <dbReference type="NCBI Taxonomy" id="1852827"/>
    <lineage>
        <taxon>Bacteria</taxon>
        <taxon>Bacteria division TA06</taxon>
    </lineage>
</organism>
<name>A0A1V6CE97_UNCT6</name>
<dbReference type="InterPro" id="IPR017900">
    <property type="entry name" value="4Fe4S_Fe_S_CS"/>
</dbReference>
<evidence type="ECO:0000256" key="3">
    <source>
        <dbReference type="ARBA" id="ARBA00023014"/>
    </source>
</evidence>
<keyword evidence="3" id="KW-0411">Iron-sulfur</keyword>
<sequence length="84" mass="9462">MGKGFNLKISKNRCKGCGLCIEVCPQKTLKLSTMFNESGYHFVEISEDNCKGCKRCTIICPDTAIEIFLEEDVKHVDIKNETSK</sequence>
<dbReference type="AlphaFoldDB" id="A0A1V6CE97"/>
<dbReference type="SUPFAM" id="SSF54862">
    <property type="entry name" value="4Fe-4S ferredoxins"/>
    <property type="match status" value="1"/>
</dbReference>